<accession>A0AA90QK57</accession>
<reference evidence="2" key="1">
    <citation type="submission" date="2023-08" db="EMBL/GenBank/DDBJ databases">
        <title>Nitrogen cycling bacteria in agricultural field soils.</title>
        <authorList>
            <person name="Jang J."/>
        </authorList>
    </citation>
    <scope>NUCLEOTIDE SEQUENCE</scope>
    <source>
        <strain evidence="2">PS3-36</strain>
    </source>
</reference>
<name>A0AA90QK57_9BACI</name>
<comment type="caution">
    <text evidence="2">The sequence shown here is derived from an EMBL/GenBank/DDBJ whole genome shotgun (WGS) entry which is preliminary data.</text>
</comment>
<evidence type="ECO:0000256" key="1">
    <source>
        <dbReference type="SAM" id="Phobius"/>
    </source>
</evidence>
<feature type="transmembrane region" description="Helical" evidence="1">
    <location>
        <begin position="60"/>
        <end position="79"/>
    </location>
</feature>
<dbReference type="Proteomes" id="UP001178888">
    <property type="component" value="Unassembled WGS sequence"/>
</dbReference>
<dbReference type="AlphaFoldDB" id="A0AA90QK57"/>
<dbReference type="RefSeq" id="WP_308912810.1">
    <property type="nucleotide sequence ID" value="NZ_JAVGVR010000001.1"/>
</dbReference>
<protein>
    <submittedName>
        <fullName evidence="2">Uncharacterized protein</fullName>
    </submittedName>
</protein>
<keyword evidence="1" id="KW-1133">Transmembrane helix</keyword>
<gene>
    <name evidence="2" type="ORF">RCG21_01330</name>
</gene>
<evidence type="ECO:0000313" key="2">
    <source>
        <dbReference type="EMBL" id="MDQ6595105.1"/>
    </source>
</evidence>
<keyword evidence="1" id="KW-0472">Membrane</keyword>
<proteinExistence type="predicted"/>
<evidence type="ECO:0000313" key="3">
    <source>
        <dbReference type="Proteomes" id="UP001178888"/>
    </source>
</evidence>
<keyword evidence="3" id="KW-1185">Reference proteome</keyword>
<organism evidence="2 3">
    <name type="scientific">Bacillus salipaludis</name>
    <dbReference type="NCBI Taxonomy" id="2547811"/>
    <lineage>
        <taxon>Bacteria</taxon>
        <taxon>Bacillati</taxon>
        <taxon>Bacillota</taxon>
        <taxon>Bacilli</taxon>
        <taxon>Bacillales</taxon>
        <taxon>Bacillaceae</taxon>
        <taxon>Bacillus</taxon>
    </lineage>
</organism>
<sequence length="82" mass="9544">MTILLFSAALIRNPQFFTRFYNIAMAIGSMFIGSFFILMIVVTILHLIKEYRMADKRGKRLFLVLLIIAIIIYGPRNIADFR</sequence>
<dbReference type="EMBL" id="JAVGVR010000001">
    <property type="protein sequence ID" value="MDQ6595105.1"/>
    <property type="molecule type" value="Genomic_DNA"/>
</dbReference>
<keyword evidence="1" id="KW-0812">Transmembrane</keyword>
<feature type="transmembrane region" description="Helical" evidence="1">
    <location>
        <begin position="20"/>
        <end position="48"/>
    </location>
</feature>